<organism evidence="8 9">
    <name type="scientific">Rhodoferax ferrireducens</name>
    <dbReference type="NCBI Taxonomy" id="192843"/>
    <lineage>
        <taxon>Bacteria</taxon>
        <taxon>Pseudomonadati</taxon>
        <taxon>Pseudomonadota</taxon>
        <taxon>Betaproteobacteria</taxon>
        <taxon>Burkholderiales</taxon>
        <taxon>Comamonadaceae</taxon>
        <taxon>Rhodoferax</taxon>
    </lineage>
</organism>
<dbReference type="PRINTS" id="PR01021">
    <property type="entry name" value="OMPADOMAIN"/>
</dbReference>
<dbReference type="InterPro" id="IPR050330">
    <property type="entry name" value="Bact_OuterMem_StrucFunc"/>
</dbReference>
<feature type="signal peptide" evidence="6">
    <location>
        <begin position="1"/>
        <end position="24"/>
    </location>
</feature>
<comment type="caution">
    <text evidence="8">The sequence shown here is derived from an EMBL/GenBank/DDBJ whole genome shotgun (WGS) entry which is preliminary data.</text>
</comment>
<comment type="subcellular location">
    <subcellularLocation>
        <location evidence="1">Cell outer membrane</location>
    </subcellularLocation>
</comment>
<evidence type="ECO:0000256" key="2">
    <source>
        <dbReference type="ARBA" id="ARBA00023136"/>
    </source>
</evidence>
<feature type="coiled-coil region" evidence="5">
    <location>
        <begin position="116"/>
        <end position="178"/>
    </location>
</feature>
<gene>
    <name evidence="8" type="ORF">J2X19_000919</name>
</gene>
<evidence type="ECO:0000256" key="5">
    <source>
        <dbReference type="SAM" id="Coils"/>
    </source>
</evidence>
<dbReference type="EMBL" id="JAVDXT010000001">
    <property type="protein sequence ID" value="MDR7376261.1"/>
    <property type="molecule type" value="Genomic_DNA"/>
</dbReference>
<evidence type="ECO:0000256" key="6">
    <source>
        <dbReference type="SAM" id="SignalP"/>
    </source>
</evidence>
<evidence type="ECO:0000313" key="8">
    <source>
        <dbReference type="EMBL" id="MDR7376261.1"/>
    </source>
</evidence>
<dbReference type="SUPFAM" id="SSF103088">
    <property type="entry name" value="OmpA-like"/>
    <property type="match status" value="1"/>
</dbReference>
<dbReference type="InterPro" id="IPR006664">
    <property type="entry name" value="OMP_bac"/>
</dbReference>
<dbReference type="Gene3D" id="3.30.1330.60">
    <property type="entry name" value="OmpA-like domain"/>
    <property type="match status" value="1"/>
</dbReference>
<dbReference type="PANTHER" id="PTHR30329">
    <property type="entry name" value="STATOR ELEMENT OF FLAGELLAR MOTOR COMPLEX"/>
    <property type="match status" value="1"/>
</dbReference>
<reference evidence="8 9" key="1">
    <citation type="submission" date="2023-07" db="EMBL/GenBank/DDBJ databases">
        <title>Sorghum-associated microbial communities from plants grown in Nebraska, USA.</title>
        <authorList>
            <person name="Schachtman D."/>
        </authorList>
    </citation>
    <scope>NUCLEOTIDE SEQUENCE [LARGE SCALE GENOMIC DNA]</scope>
    <source>
        <strain evidence="8 9">BE313</strain>
    </source>
</reference>
<feature type="domain" description="OmpA-like" evidence="7">
    <location>
        <begin position="180"/>
        <end position="297"/>
    </location>
</feature>
<sequence>MKKLYATPIALALAVLLGACSSMPTSTSLLEQTRSDYRMAQANPDVNRYAPLELKQAGDALAQANASADHKDKPEKVDQLAYLAKQKIALAREAAVQKAAETEVVKAGKESDALRLQQRSNEADQAKANAIAAQQNALVAQGDAADAQRKTEEARRIAAEAQTRNAQLEAQLADLAAKKTERGMVITLGDVLFGTDQARLTPDGMRTAQKLADVLQQNPQRKVLVEGFTDSTGASGYNQELSDRRAGAVRTALAGMGIGSERVAIRGYGEAHPVAANDTAANRQLNRRVEIVLSDDSGKTIAR</sequence>
<dbReference type="InterPro" id="IPR036737">
    <property type="entry name" value="OmpA-like_sf"/>
</dbReference>
<accession>A0ABU2C4M7</accession>
<evidence type="ECO:0000256" key="3">
    <source>
        <dbReference type="ARBA" id="ARBA00023237"/>
    </source>
</evidence>
<keyword evidence="2 4" id="KW-0472">Membrane</keyword>
<keyword evidence="9" id="KW-1185">Reference proteome</keyword>
<dbReference type="RefSeq" id="WP_310371083.1">
    <property type="nucleotide sequence ID" value="NZ_JAVDXT010000001.1"/>
</dbReference>
<evidence type="ECO:0000256" key="4">
    <source>
        <dbReference type="PROSITE-ProRule" id="PRU00473"/>
    </source>
</evidence>
<evidence type="ECO:0000313" key="9">
    <source>
        <dbReference type="Proteomes" id="UP001180487"/>
    </source>
</evidence>
<dbReference type="Proteomes" id="UP001180487">
    <property type="component" value="Unassembled WGS sequence"/>
</dbReference>
<dbReference type="CDD" id="cd07185">
    <property type="entry name" value="OmpA_C-like"/>
    <property type="match status" value="1"/>
</dbReference>
<dbReference type="Pfam" id="PF00691">
    <property type="entry name" value="OmpA"/>
    <property type="match status" value="1"/>
</dbReference>
<dbReference type="PROSITE" id="PS51123">
    <property type="entry name" value="OMPA_2"/>
    <property type="match status" value="1"/>
</dbReference>
<keyword evidence="6" id="KW-0732">Signal</keyword>
<dbReference type="InterPro" id="IPR025511">
    <property type="entry name" value="DUF4398"/>
</dbReference>
<keyword evidence="5" id="KW-0175">Coiled coil</keyword>
<dbReference type="PROSITE" id="PS51257">
    <property type="entry name" value="PROKAR_LIPOPROTEIN"/>
    <property type="match status" value="1"/>
</dbReference>
<dbReference type="PANTHER" id="PTHR30329:SF21">
    <property type="entry name" value="LIPOPROTEIN YIAD-RELATED"/>
    <property type="match status" value="1"/>
</dbReference>
<evidence type="ECO:0000259" key="7">
    <source>
        <dbReference type="PROSITE" id="PS51123"/>
    </source>
</evidence>
<proteinExistence type="predicted"/>
<feature type="chain" id="PRO_5045095887" evidence="6">
    <location>
        <begin position="25"/>
        <end position="303"/>
    </location>
</feature>
<dbReference type="PRINTS" id="PR01023">
    <property type="entry name" value="NAFLGMOTY"/>
</dbReference>
<evidence type="ECO:0000256" key="1">
    <source>
        <dbReference type="ARBA" id="ARBA00004442"/>
    </source>
</evidence>
<name>A0ABU2C4M7_9BURK</name>
<dbReference type="Pfam" id="PF14346">
    <property type="entry name" value="DUF4398"/>
    <property type="match status" value="1"/>
</dbReference>
<keyword evidence="3" id="KW-0998">Cell outer membrane</keyword>
<dbReference type="InterPro" id="IPR006665">
    <property type="entry name" value="OmpA-like"/>
</dbReference>
<protein>
    <submittedName>
        <fullName evidence="8">Outer membrane protein OmpA-like peptidoglycan-associated protein</fullName>
    </submittedName>
</protein>